<dbReference type="Proteomes" id="UP001208570">
    <property type="component" value="Unassembled WGS sequence"/>
</dbReference>
<dbReference type="PANTHER" id="PTHR10582:SF2">
    <property type="entry name" value="INACTIVE"/>
    <property type="match status" value="1"/>
</dbReference>
<organism evidence="3 4">
    <name type="scientific">Paralvinella palmiformis</name>
    <dbReference type="NCBI Taxonomy" id="53620"/>
    <lineage>
        <taxon>Eukaryota</taxon>
        <taxon>Metazoa</taxon>
        <taxon>Spiralia</taxon>
        <taxon>Lophotrochozoa</taxon>
        <taxon>Annelida</taxon>
        <taxon>Polychaeta</taxon>
        <taxon>Sedentaria</taxon>
        <taxon>Canalipalpata</taxon>
        <taxon>Terebellida</taxon>
        <taxon>Terebelliformia</taxon>
        <taxon>Alvinellidae</taxon>
        <taxon>Paralvinella</taxon>
    </lineage>
</organism>
<dbReference type="GO" id="GO:0098703">
    <property type="term" value="P:calcium ion import across plasma membrane"/>
    <property type="evidence" value="ECO:0007669"/>
    <property type="project" value="TreeGrafter"/>
</dbReference>
<keyword evidence="4" id="KW-1185">Reference proteome</keyword>
<dbReference type="InterPro" id="IPR036770">
    <property type="entry name" value="Ankyrin_rpt-contain_sf"/>
</dbReference>
<proteinExistence type="predicted"/>
<reference evidence="3" key="1">
    <citation type="journal article" date="2023" name="Mol. Biol. Evol.">
        <title>Third-Generation Sequencing Reveals the Adaptive Role of the Epigenome in Three Deep-Sea Polychaetes.</title>
        <authorList>
            <person name="Perez M."/>
            <person name="Aroh O."/>
            <person name="Sun Y."/>
            <person name="Lan Y."/>
            <person name="Juniper S.K."/>
            <person name="Young C.R."/>
            <person name="Angers B."/>
            <person name="Qian P.Y."/>
        </authorList>
    </citation>
    <scope>NUCLEOTIDE SEQUENCE</scope>
    <source>
        <strain evidence="3">P08H-3</strain>
    </source>
</reference>
<keyword evidence="2" id="KW-0812">Transmembrane</keyword>
<feature type="transmembrane region" description="Helical" evidence="2">
    <location>
        <begin position="450"/>
        <end position="472"/>
    </location>
</feature>
<name>A0AAD9JRC7_9ANNE</name>
<accession>A0AAD9JRC7</accession>
<keyword evidence="1" id="KW-0677">Repeat</keyword>
<evidence type="ECO:0000256" key="1">
    <source>
        <dbReference type="ARBA" id="ARBA00022737"/>
    </source>
</evidence>
<dbReference type="GO" id="GO:0005886">
    <property type="term" value="C:plasma membrane"/>
    <property type="evidence" value="ECO:0007669"/>
    <property type="project" value="TreeGrafter"/>
</dbReference>
<dbReference type="InterPro" id="IPR024862">
    <property type="entry name" value="TRPV"/>
</dbReference>
<dbReference type="EMBL" id="JAODUP010000206">
    <property type="protein sequence ID" value="KAK2156750.1"/>
    <property type="molecule type" value="Genomic_DNA"/>
</dbReference>
<evidence type="ECO:0000313" key="3">
    <source>
        <dbReference type="EMBL" id="KAK2156750.1"/>
    </source>
</evidence>
<evidence type="ECO:0000256" key="2">
    <source>
        <dbReference type="SAM" id="Phobius"/>
    </source>
</evidence>
<dbReference type="AlphaFoldDB" id="A0AAD9JRC7"/>
<dbReference type="PANTHER" id="PTHR10582">
    <property type="entry name" value="TRANSIENT RECEPTOR POTENTIAL ION CHANNEL PROTEIN"/>
    <property type="match status" value="1"/>
</dbReference>
<sequence>MLRKIDSDTKLTLLHSPGQGRYFQDRHASTWLPLALAAGTGIMPVFDNLIYHGANLLAQDPLTGNTIFHTLARVSVSSPASAVNSLNHILASAEVHRWWLKSRIRLKARDLNEALLRVQNYDGYSPMSYAVCIGAIEYAAAILKMTNIYCFPQWHVGPEQFTLYEISELDPAVKSNPRTASVLEGYSFLVPVNNLSLGSIPAVKTIIVHKVAAYRVWTLAWFLYHVTVMSSFTACVHLRVNHIQDDVNSVNNITMWNNVTLTSSVFPGRLFMETFVIAAAVLYAAQEVADVIVLLRRRYWRSRDFSCRWPMFWLTLQFDVYRLFLFVFSASVLSATLSVRLIQSPFHDILYATASVSGWAFLLFFTRTFRNMAFFTLVMQRMVVRELTYFTLAFLTLLLGFGLAMHGLYSGLGVDGPAQVGTPARTFFSMFRVVVGLEELDIADEASTPWFVRFLFFLFVLFSNIMLLNMLIAAMNNTYNEIAPLRDVIWLQLRLKAVLLIERRLPCWLRPKHGLVRSNRDHRDMWFLGSSEVLPGHPLTGCSDV</sequence>
<evidence type="ECO:0000313" key="4">
    <source>
        <dbReference type="Proteomes" id="UP001208570"/>
    </source>
</evidence>
<feature type="transmembrane region" description="Helical" evidence="2">
    <location>
        <begin position="275"/>
        <end position="295"/>
    </location>
</feature>
<dbReference type="GO" id="GO:0005262">
    <property type="term" value="F:calcium channel activity"/>
    <property type="evidence" value="ECO:0007669"/>
    <property type="project" value="TreeGrafter"/>
</dbReference>
<dbReference type="Gene3D" id="1.25.40.20">
    <property type="entry name" value="Ankyrin repeat-containing domain"/>
    <property type="match status" value="1"/>
</dbReference>
<dbReference type="SUPFAM" id="SSF48403">
    <property type="entry name" value="Ankyrin repeat"/>
    <property type="match status" value="1"/>
</dbReference>
<feature type="transmembrane region" description="Helical" evidence="2">
    <location>
        <begin position="349"/>
        <end position="366"/>
    </location>
</feature>
<feature type="transmembrane region" description="Helical" evidence="2">
    <location>
        <begin position="219"/>
        <end position="240"/>
    </location>
</feature>
<gene>
    <name evidence="3" type="ORF">LSH36_206g04068</name>
</gene>
<protein>
    <submittedName>
        <fullName evidence="3">Uncharacterized protein</fullName>
    </submittedName>
</protein>
<keyword evidence="2" id="KW-1133">Transmembrane helix</keyword>
<feature type="transmembrane region" description="Helical" evidence="2">
    <location>
        <begin position="387"/>
        <end position="409"/>
    </location>
</feature>
<comment type="caution">
    <text evidence="3">The sequence shown here is derived from an EMBL/GenBank/DDBJ whole genome shotgun (WGS) entry which is preliminary data.</text>
</comment>
<keyword evidence="2" id="KW-0472">Membrane</keyword>
<feature type="transmembrane region" description="Helical" evidence="2">
    <location>
        <begin position="320"/>
        <end position="343"/>
    </location>
</feature>